<dbReference type="InterPro" id="IPR054613">
    <property type="entry name" value="Peptidase_S78_dom"/>
</dbReference>
<dbReference type="GO" id="GO:0006508">
    <property type="term" value="P:proteolysis"/>
    <property type="evidence" value="ECO:0007669"/>
    <property type="project" value="UniProtKB-KW"/>
</dbReference>
<sequence>MGKYDHIDFKPPDYAVAAYKNGLERHEAGETGDGMEAITIRMARQFARGEPTTPEWAHKGNRWWGRNARFADEEPGTPAYAAAQCWGGRNWFAPIVKQMDAADKESGGEEQMGKNRKIETKSCHGFLVKADSEQGILTHYVSVMGIVDRDKPPDIIELGAFTKTLQESGPGGANKIRALWQHQWGEVIGHPLEMAEHPRDALPADLLNLYPNTTGGLYVVTKLNLDVQRGREAFALYRDGDMDEWSIGFDAVRHSKDRDILKDQGVTVRRIHEARLWEYSTVTWGANQATITVSAKTAPQPSGTKAITDEDKRVIVSELGKLNMTDLVATHRRLHQMAAQGNILTGFTQADMDWFNTAVEDELIKRAEDEDRDPPERTPLEWGEKTEDAGMETPEDEDEKHFPGRIGHIANRERRKGKSIPGILEQTLTSGRYIVVVKDAPQEQLGTIATQLDAWWSDPTKTFCTIGYDVQLVPVPDAPKAINLSEIVQGTHEAFSAQYNTPGRYNYWVMTVYDEYVVVSYSDEMGQHYYQVAYTKTEEGEYQFAPRAEWVEGKFEFVPLESESPQDEAPSAEPSVVQTPTPAERLARRLRMSELDLQLVKRQ</sequence>
<evidence type="ECO:0000313" key="6">
    <source>
        <dbReference type="EMBL" id="QJA57855.1"/>
    </source>
</evidence>
<protein>
    <submittedName>
        <fullName evidence="7">Putative prohead protease</fullName>
    </submittedName>
</protein>
<dbReference type="EMBL" id="MT143835">
    <property type="protein sequence ID" value="QJB03275.1"/>
    <property type="molecule type" value="Genomic_DNA"/>
</dbReference>
<accession>A0A6M3KCW5</accession>
<keyword evidence="2 7" id="KW-0645">Protease</keyword>
<dbReference type="EMBL" id="MT141295">
    <property type="protein sequence ID" value="QJA57855.1"/>
    <property type="molecule type" value="Genomic_DNA"/>
</dbReference>
<evidence type="ECO:0000256" key="3">
    <source>
        <dbReference type="ARBA" id="ARBA00022801"/>
    </source>
</evidence>
<feature type="region of interest" description="Disordered" evidence="4">
    <location>
        <begin position="561"/>
        <end position="582"/>
    </location>
</feature>
<keyword evidence="1" id="KW-1188">Viral release from host cell</keyword>
<evidence type="ECO:0000313" key="10">
    <source>
        <dbReference type="EMBL" id="QJH99709.1"/>
    </source>
</evidence>
<dbReference type="Pfam" id="PF04586">
    <property type="entry name" value="Peptidase_S78"/>
    <property type="match status" value="1"/>
</dbReference>
<feature type="domain" description="Prohead serine protease" evidence="5">
    <location>
        <begin position="131"/>
        <end position="296"/>
    </location>
</feature>
<evidence type="ECO:0000259" key="5">
    <source>
        <dbReference type="Pfam" id="PF04586"/>
    </source>
</evidence>
<evidence type="ECO:0000256" key="4">
    <source>
        <dbReference type="SAM" id="MobiDB-lite"/>
    </source>
</evidence>
<evidence type="ECO:0000313" key="9">
    <source>
        <dbReference type="EMBL" id="QJB03275.1"/>
    </source>
</evidence>
<keyword evidence="3" id="KW-0378">Hydrolase</keyword>
<evidence type="ECO:0000256" key="1">
    <source>
        <dbReference type="ARBA" id="ARBA00022612"/>
    </source>
</evidence>
<evidence type="ECO:0000256" key="2">
    <source>
        <dbReference type="ARBA" id="ARBA00022670"/>
    </source>
</evidence>
<evidence type="ECO:0000313" key="8">
    <source>
        <dbReference type="EMBL" id="QJB00527.1"/>
    </source>
</evidence>
<dbReference type="EMBL" id="MT144804">
    <property type="protein sequence ID" value="QJH99709.1"/>
    <property type="molecule type" value="Genomic_DNA"/>
</dbReference>
<dbReference type="EMBL" id="MT142394">
    <property type="protein sequence ID" value="QJA79769.1"/>
    <property type="molecule type" value="Genomic_DNA"/>
</dbReference>
<feature type="region of interest" description="Disordered" evidence="4">
    <location>
        <begin position="365"/>
        <end position="403"/>
    </location>
</feature>
<gene>
    <name evidence="8" type="ORF">MM171A00427_0023</name>
    <name evidence="9" type="ORF">MM171B00824_0010</name>
    <name evidence="7" type="ORF">MM415A00829_0010</name>
    <name evidence="6" type="ORF">MM415B01545_0003</name>
    <name evidence="10" type="ORF">TM448B01661_0005</name>
</gene>
<evidence type="ECO:0000313" key="7">
    <source>
        <dbReference type="EMBL" id="QJA79769.1"/>
    </source>
</evidence>
<feature type="compositionally biased region" description="Acidic residues" evidence="4">
    <location>
        <begin position="389"/>
        <end position="398"/>
    </location>
</feature>
<organism evidence="7">
    <name type="scientific">viral metagenome</name>
    <dbReference type="NCBI Taxonomy" id="1070528"/>
    <lineage>
        <taxon>unclassified sequences</taxon>
        <taxon>metagenomes</taxon>
        <taxon>organismal metagenomes</taxon>
    </lineage>
</organism>
<proteinExistence type="predicted"/>
<feature type="compositionally biased region" description="Basic and acidic residues" evidence="4">
    <location>
        <begin position="365"/>
        <end position="388"/>
    </location>
</feature>
<dbReference type="AlphaFoldDB" id="A0A6M3KCW5"/>
<dbReference type="EMBL" id="MT143695">
    <property type="protein sequence ID" value="QJB00527.1"/>
    <property type="molecule type" value="Genomic_DNA"/>
</dbReference>
<name>A0A6M3KCW5_9ZZZZ</name>
<dbReference type="GO" id="GO:0008233">
    <property type="term" value="F:peptidase activity"/>
    <property type="evidence" value="ECO:0007669"/>
    <property type="project" value="UniProtKB-KW"/>
</dbReference>
<reference evidence="7" key="1">
    <citation type="submission" date="2020-03" db="EMBL/GenBank/DDBJ databases">
        <title>The deep terrestrial virosphere.</title>
        <authorList>
            <person name="Holmfeldt K."/>
            <person name="Nilsson E."/>
            <person name="Simone D."/>
            <person name="Lopez-Fernandez M."/>
            <person name="Wu X."/>
            <person name="de Brujin I."/>
            <person name="Lundin D."/>
            <person name="Andersson A."/>
            <person name="Bertilsson S."/>
            <person name="Dopson M."/>
        </authorList>
    </citation>
    <scope>NUCLEOTIDE SEQUENCE</scope>
    <source>
        <strain evidence="8">MM171A00427</strain>
        <strain evidence="9">MM171B00824</strain>
        <strain evidence="7">MM415A00829</strain>
        <strain evidence="6">MM415B01545</strain>
        <strain evidence="10">TM448B01661</strain>
    </source>
</reference>